<name>A0A177TEN8_9BASI</name>
<comment type="similarity">
    <text evidence="3">Belongs to the HARBI1 family.</text>
</comment>
<dbReference type="EMBL" id="LWDF02000560">
    <property type="protein sequence ID" value="KAE8244872.1"/>
    <property type="molecule type" value="Genomic_DNA"/>
</dbReference>
<dbReference type="PANTHER" id="PTHR22930:SF85">
    <property type="entry name" value="GH03217P-RELATED"/>
    <property type="match status" value="1"/>
</dbReference>
<dbReference type="InterPro" id="IPR045249">
    <property type="entry name" value="HARBI1-like"/>
</dbReference>
<keyword evidence="4" id="KW-0540">Nuclease</keyword>
<reference evidence="9" key="2">
    <citation type="journal article" date="2019" name="IMA Fungus">
        <title>Genome sequencing and comparison of five Tilletia species to identify candidate genes for the detection of regulated species infecting wheat.</title>
        <authorList>
            <person name="Nguyen H.D.T."/>
            <person name="Sultana T."/>
            <person name="Kesanakurti P."/>
            <person name="Hambleton S."/>
        </authorList>
    </citation>
    <scope>NUCLEOTIDE SEQUENCE</scope>
    <source>
        <strain evidence="9">DAOMC 236416</strain>
    </source>
</reference>
<evidence type="ECO:0000256" key="4">
    <source>
        <dbReference type="ARBA" id="ARBA00022722"/>
    </source>
</evidence>
<feature type="region of interest" description="Disordered" evidence="8">
    <location>
        <begin position="376"/>
        <end position="397"/>
    </location>
</feature>
<keyword evidence="5" id="KW-0479">Metal-binding</keyword>
<evidence type="ECO:0000256" key="7">
    <source>
        <dbReference type="ARBA" id="ARBA00023242"/>
    </source>
</evidence>
<evidence type="ECO:0000256" key="6">
    <source>
        <dbReference type="ARBA" id="ARBA00022801"/>
    </source>
</evidence>
<evidence type="ECO:0000256" key="5">
    <source>
        <dbReference type="ARBA" id="ARBA00022723"/>
    </source>
</evidence>
<dbReference type="GO" id="GO:0046872">
    <property type="term" value="F:metal ion binding"/>
    <property type="evidence" value="ECO:0007669"/>
    <property type="project" value="UniProtKB-KW"/>
</dbReference>
<dbReference type="AlphaFoldDB" id="A0A177TEN8"/>
<protein>
    <submittedName>
        <fullName evidence="9">Uncharacterized protein</fullName>
    </submittedName>
</protein>
<proteinExistence type="inferred from homology"/>
<dbReference type="Proteomes" id="UP000077521">
    <property type="component" value="Unassembled WGS sequence"/>
</dbReference>
<sequence length="413" mass="46678">MPNPATSKSRTRSALIEEAVALAAIQRMREISQESQQMDRQPRLSLFLWAQAAHLQQQRYLVERLPVPKALEWINETLPELDEGRFRTWTRMSRRSFTHILGLIENHDIFKGGVRSPQAPVAVQLSLALHRLGSNGTGSSIRMEAGQWGSSEGHVLNCVRRVTNVIASLVDDFVSWPDASRRAAESRNADRRSGLRGVIGKLDGTDIVLYERPGGELNGDQFFNRKRRYALNLTAVCDFKLRFTYVLIGWPGSVHDSRAWSSSSPHRQPAQFFAEGEYLLADSAYANSDTVVTPYKRPHSNARVNKRFNKLLSSVRIDIEHAFGLLKGRWSCLKGLRVRLLSDDQHEIACTYVTACVVLHNILIALEDDWDEDIDASGDEAEDEAGGENFLPDGNGDWRERVKERALHKMYRA</sequence>
<accession>A0A177TEN8</accession>
<organism evidence="9 10">
    <name type="scientific">Tilletia indica</name>
    <dbReference type="NCBI Taxonomy" id="43049"/>
    <lineage>
        <taxon>Eukaryota</taxon>
        <taxon>Fungi</taxon>
        <taxon>Dikarya</taxon>
        <taxon>Basidiomycota</taxon>
        <taxon>Ustilaginomycotina</taxon>
        <taxon>Exobasidiomycetes</taxon>
        <taxon>Tilletiales</taxon>
        <taxon>Tilletiaceae</taxon>
        <taxon>Tilletia</taxon>
    </lineage>
</organism>
<evidence type="ECO:0000256" key="2">
    <source>
        <dbReference type="ARBA" id="ARBA00004123"/>
    </source>
</evidence>
<dbReference type="PANTHER" id="PTHR22930">
    <property type="match status" value="1"/>
</dbReference>
<keyword evidence="10" id="KW-1185">Reference proteome</keyword>
<dbReference type="GO" id="GO:0005634">
    <property type="term" value="C:nucleus"/>
    <property type="evidence" value="ECO:0007669"/>
    <property type="project" value="UniProtKB-SubCell"/>
</dbReference>
<reference evidence="9" key="1">
    <citation type="submission" date="2016-04" db="EMBL/GenBank/DDBJ databases">
        <authorList>
            <person name="Nguyen H.D."/>
            <person name="Samba Siva P."/>
            <person name="Cullis J."/>
            <person name="Levesque C.A."/>
            <person name="Hambleton S."/>
        </authorList>
    </citation>
    <scope>NUCLEOTIDE SEQUENCE</scope>
    <source>
        <strain evidence="9">DAOMC 236416</strain>
    </source>
</reference>
<evidence type="ECO:0000256" key="8">
    <source>
        <dbReference type="SAM" id="MobiDB-lite"/>
    </source>
</evidence>
<comment type="subcellular location">
    <subcellularLocation>
        <location evidence="2">Nucleus</location>
    </subcellularLocation>
</comment>
<dbReference type="Pfam" id="PF13359">
    <property type="entry name" value="DDE_Tnp_4"/>
    <property type="match status" value="1"/>
</dbReference>
<comment type="caution">
    <text evidence="9">The sequence shown here is derived from an EMBL/GenBank/DDBJ whole genome shotgun (WGS) entry which is preliminary data.</text>
</comment>
<evidence type="ECO:0000256" key="3">
    <source>
        <dbReference type="ARBA" id="ARBA00006958"/>
    </source>
</evidence>
<dbReference type="GO" id="GO:0016787">
    <property type="term" value="F:hydrolase activity"/>
    <property type="evidence" value="ECO:0007669"/>
    <property type="project" value="UniProtKB-KW"/>
</dbReference>
<dbReference type="InterPro" id="IPR027806">
    <property type="entry name" value="HARBI1_dom"/>
</dbReference>
<feature type="compositionally biased region" description="Acidic residues" evidence="8">
    <location>
        <begin position="376"/>
        <end position="386"/>
    </location>
</feature>
<gene>
    <name evidence="9" type="ORF">A4X13_0g6195</name>
</gene>
<dbReference type="GO" id="GO:0004518">
    <property type="term" value="F:nuclease activity"/>
    <property type="evidence" value="ECO:0007669"/>
    <property type="project" value="UniProtKB-KW"/>
</dbReference>
<evidence type="ECO:0000313" key="9">
    <source>
        <dbReference type="EMBL" id="KAE8244872.1"/>
    </source>
</evidence>
<keyword evidence="7" id="KW-0539">Nucleus</keyword>
<evidence type="ECO:0000256" key="1">
    <source>
        <dbReference type="ARBA" id="ARBA00001968"/>
    </source>
</evidence>
<keyword evidence="6" id="KW-0378">Hydrolase</keyword>
<comment type="cofactor">
    <cofactor evidence="1">
        <name>a divalent metal cation</name>
        <dbReference type="ChEBI" id="CHEBI:60240"/>
    </cofactor>
</comment>
<evidence type="ECO:0000313" key="10">
    <source>
        <dbReference type="Proteomes" id="UP000077521"/>
    </source>
</evidence>